<sequence>MSITLPTVKAKVNLRLLSAGHLFLPMNLFVEGADLAVHKVPTMSWAIEHQETARTVILDLGVRKDIENYTPAVHHRLRNIIKVDVEQDVYDSLSQRGIRLEDVDTVIFSHLHWDHIGNPRRFGPLTQFVVGPGAGNLLRGPQSYPSDHTSWFDSNLFPPGQMIELAAANDSSFWSPLGPFPETHDFFDDGSLYIVNAPGHCPGHINLLAHIGDGRWVLLAGDSSHDLGIVHGTKKMAIYRDEATGLPKCAHQDRVAAEKHLERIRELLKMSTVEVFLAHDDSCFEQLYQRFG</sequence>
<keyword evidence="8" id="KW-1185">Reference proteome</keyword>
<comment type="caution">
    <text evidence="7">The sequence shown here is derived from an EMBL/GenBank/DDBJ whole genome shotgun (WGS) entry which is preliminary data.</text>
</comment>
<dbReference type="Gene3D" id="3.60.15.10">
    <property type="entry name" value="Ribonuclease Z/Hydroxyacylglutathione hydrolase-like"/>
    <property type="match status" value="1"/>
</dbReference>
<organism evidence="7 8">
    <name type="scientific">Trichoderma lentiforme</name>
    <dbReference type="NCBI Taxonomy" id="1567552"/>
    <lineage>
        <taxon>Eukaryota</taxon>
        <taxon>Fungi</taxon>
        <taxon>Dikarya</taxon>
        <taxon>Ascomycota</taxon>
        <taxon>Pezizomycotina</taxon>
        <taxon>Sordariomycetes</taxon>
        <taxon>Hypocreomycetidae</taxon>
        <taxon>Hypocreales</taxon>
        <taxon>Hypocreaceae</taxon>
        <taxon>Trichoderma</taxon>
    </lineage>
</organism>
<dbReference type="InterPro" id="IPR036866">
    <property type="entry name" value="RibonucZ/Hydroxyglut_hydro"/>
</dbReference>
<dbReference type="CDD" id="cd07730">
    <property type="entry name" value="metallo-hydrolase-like_MBL-fold"/>
    <property type="match status" value="1"/>
</dbReference>
<dbReference type="GO" id="GO:0004497">
    <property type="term" value="F:monooxygenase activity"/>
    <property type="evidence" value="ECO:0007669"/>
    <property type="project" value="UniProtKB-KW"/>
</dbReference>
<feature type="domain" description="Metallo-beta-lactamase" evidence="6">
    <location>
        <begin position="41"/>
        <end position="279"/>
    </location>
</feature>
<dbReference type="PANTHER" id="PTHR42978:SF2">
    <property type="entry name" value="102 KBASES UNSTABLE REGION: FROM 1 TO 119443"/>
    <property type="match status" value="1"/>
</dbReference>
<reference evidence="7 8" key="1">
    <citation type="submission" date="2018-06" db="EMBL/GenBank/DDBJ databases">
        <title>Genome analysis of cellulolytic fungus Trichoderma lentiforme CFAM-422.</title>
        <authorList>
            <person name="Steindorff A.S."/>
            <person name="Formighieri E.F."/>
            <person name="Midorikawa G.E.O."/>
            <person name="Tamietti M.S."/>
            <person name="Ramos E.Z."/>
            <person name="Silva A.S."/>
            <person name="Bon E.P.S."/>
            <person name="Mendes T.D."/>
            <person name="Damaso M.C.T."/>
            <person name="Favaro L.C.L."/>
        </authorList>
    </citation>
    <scope>NUCLEOTIDE SEQUENCE [LARGE SCALE GENOMIC DNA]</scope>
    <source>
        <strain evidence="7 8">CFAM-422</strain>
    </source>
</reference>
<keyword evidence="7" id="KW-0503">Monooxygenase</keyword>
<proteinExistence type="inferred from homology"/>
<evidence type="ECO:0000256" key="2">
    <source>
        <dbReference type="ARBA" id="ARBA00007749"/>
    </source>
</evidence>
<evidence type="ECO:0000256" key="3">
    <source>
        <dbReference type="ARBA" id="ARBA00022723"/>
    </source>
</evidence>
<dbReference type="SUPFAM" id="SSF56281">
    <property type="entry name" value="Metallo-hydrolase/oxidoreductase"/>
    <property type="match status" value="1"/>
</dbReference>
<dbReference type="InterPro" id="IPR001279">
    <property type="entry name" value="Metallo-B-lactamas"/>
</dbReference>
<accession>A0A9P5CB06</accession>
<evidence type="ECO:0000313" key="7">
    <source>
        <dbReference type="EMBL" id="KAF3063280.1"/>
    </source>
</evidence>
<comment type="similarity">
    <text evidence="2">Belongs to the metallo-beta-lactamase superfamily.</text>
</comment>
<evidence type="ECO:0000256" key="5">
    <source>
        <dbReference type="ARBA" id="ARBA00022833"/>
    </source>
</evidence>
<dbReference type="InterPro" id="IPR051013">
    <property type="entry name" value="MBL_superfamily_lactonases"/>
</dbReference>
<dbReference type="PANTHER" id="PTHR42978">
    <property type="entry name" value="QUORUM-QUENCHING LACTONASE YTNP-RELATED-RELATED"/>
    <property type="match status" value="1"/>
</dbReference>
<dbReference type="GO" id="GO:0016787">
    <property type="term" value="F:hydrolase activity"/>
    <property type="evidence" value="ECO:0007669"/>
    <property type="project" value="UniProtKB-KW"/>
</dbReference>
<evidence type="ECO:0000259" key="6">
    <source>
        <dbReference type="SMART" id="SM00849"/>
    </source>
</evidence>
<gene>
    <name evidence="7" type="ORF">CFAM422_010153</name>
</gene>
<dbReference type="AlphaFoldDB" id="A0A9P5CB06"/>
<keyword evidence="7" id="KW-0560">Oxidoreductase</keyword>
<comment type="cofactor">
    <cofactor evidence="1">
        <name>Zn(2+)</name>
        <dbReference type="ChEBI" id="CHEBI:29105"/>
    </cofactor>
</comment>
<dbReference type="GO" id="GO:0046872">
    <property type="term" value="F:metal ion binding"/>
    <property type="evidence" value="ECO:0007669"/>
    <property type="project" value="UniProtKB-KW"/>
</dbReference>
<protein>
    <submittedName>
        <fullName evidence="7">Cytochrome P450 monooxygenase</fullName>
    </submittedName>
</protein>
<dbReference type="Proteomes" id="UP000801864">
    <property type="component" value="Unassembled WGS sequence"/>
</dbReference>
<keyword evidence="5" id="KW-0862">Zinc</keyword>
<dbReference type="SMART" id="SM00849">
    <property type="entry name" value="Lactamase_B"/>
    <property type="match status" value="1"/>
</dbReference>
<name>A0A9P5CB06_9HYPO</name>
<evidence type="ECO:0000256" key="1">
    <source>
        <dbReference type="ARBA" id="ARBA00001947"/>
    </source>
</evidence>
<evidence type="ECO:0000256" key="4">
    <source>
        <dbReference type="ARBA" id="ARBA00022801"/>
    </source>
</evidence>
<dbReference type="Pfam" id="PF00753">
    <property type="entry name" value="Lactamase_B"/>
    <property type="match status" value="1"/>
</dbReference>
<keyword evidence="3" id="KW-0479">Metal-binding</keyword>
<evidence type="ECO:0000313" key="8">
    <source>
        <dbReference type="Proteomes" id="UP000801864"/>
    </source>
</evidence>
<dbReference type="EMBL" id="QLNT01000019">
    <property type="protein sequence ID" value="KAF3063280.1"/>
    <property type="molecule type" value="Genomic_DNA"/>
</dbReference>
<keyword evidence="4" id="KW-0378">Hydrolase</keyword>